<reference evidence="1" key="2">
    <citation type="submission" date="2020-06" db="EMBL/GenBank/DDBJ databases">
        <title>Helianthus annuus Genome sequencing and assembly Release 2.</title>
        <authorList>
            <person name="Gouzy J."/>
            <person name="Langlade N."/>
            <person name="Munos S."/>
        </authorList>
    </citation>
    <scope>NUCLEOTIDE SEQUENCE</scope>
    <source>
        <tissue evidence="1">Leaves</tissue>
    </source>
</reference>
<evidence type="ECO:0000313" key="1">
    <source>
        <dbReference type="EMBL" id="KAF5764414.1"/>
    </source>
</evidence>
<dbReference type="Proteomes" id="UP000215914">
    <property type="component" value="Unassembled WGS sequence"/>
</dbReference>
<dbReference type="EMBL" id="MNCJ02000330">
    <property type="protein sequence ID" value="KAF5764414.1"/>
    <property type="molecule type" value="Genomic_DNA"/>
</dbReference>
<comment type="caution">
    <text evidence="1">The sequence shown here is derived from an EMBL/GenBank/DDBJ whole genome shotgun (WGS) entry which is preliminary data.</text>
</comment>
<evidence type="ECO:0000313" key="2">
    <source>
        <dbReference type="Proteomes" id="UP000215914"/>
    </source>
</evidence>
<organism evidence="1 2">
    <name type="scientific">Helianthus annuus</name>
    <name type="common">Common sunflower</name>
    <dbReference type="NCBI Taxonomy" id="4232"/>
    <lineage>
        <taxon>Eukaryota</taxon>
        <taxon>Viridiplantae</taxon>
        <taxon>Streptophyta</taxon>
        <taxon>Embryophyta</taxon>
        <taxon>Tracheophyta</taxon>
        <taxon>Spermatophyta</taxon>
        <taxon>Magnoliopsida</taxon>
        <taxon>eudicotyledons</taxon>
        <taxon>Gunneridae</taxon>
        <taxon>Pentapetalae</taxon>
        <taxon>asterids</taxon>
        <taxon>campanulids</taxon>
        <taxon>Asterales</taxon>
        <taxon>Asteraceae</taxon>
        <taxon>Asteroideae</taxon>
        <taxon>Heliantheae alliance</taxon>
        <taxon>Heliantheae</taxon>
        <taxon>Helianthus</taxon>
    </lineage>
</organism>
<gene>
    <name evidence="1" type="ORF">HanXRQr2_Chr15g0691771</name>
</gene>
<reference evidence="1" key="1">
    <citation type="journal article" date="2017" name="Nature">
        <title>The sunflower genome provides insights into oil metabolism, flowering and Asterid evolution.</title>
        <authorList>
            <person name="Badouin H."/>
            <person name="Gouzy J."/>
            <person name="Grassa C.J."/>
            <person name="Murat F."/>
            <person name="Staton S.E."/>
            <person name="Cottret L."/>
            <person name="Lelandais-Briere C."/>
            <person name="Owens G.L."/>
            <person name="Carrere S."/>
            <person name="Mayjonade B."/>
            <person name="Legrand L."/>
            <person name="Gill N."/>
            <person name="Kane N.C."/>
            <person name="Bowers J.E."/>
            <person name="Hubner S."/>
            <person name="Bellec A."/>
            <person name="Berard A."/>
            <person name="Berges H."/>
            <person name="Blanchet N."/>
            <person name="Boniface M.C."/>
            <person name="Brunel D."/>
            <person name="Catrice O."/>
            <person name="Chaidir N."/>
            <person name="Claudel C."/>
            <person name="Donnadieu C."/>
            <person name="Faraut T."/>
            <person name="Fievet G."/>
            <person name="Helmstetter N."/>
            <person name="King M."/>
            <person name="Knapp S.J."/>
            <person name="Lai Z."/>
            <person name="Le Paslier M.C."/>
            <person name="Lippi Y."/>
            <person name="Lorenzon L."/>
            <person name="Mandel J.R."/>
            <person name="Marage G."/>
            <person name="Marchand G."/>
            <person name="Marquand E."/>
            <person name="Bret-Mestries E."/>
            <person name="Morien E."/>
            <person name="Nambeesan S."/>
            <person name="Nguyen T."/>
            <person name="Pegot-Espagnet P."/>
            <person name="Pouilly N."/>
            <person name="Raftis F."/>
            <person name="Sallet E."/>
            <person name="Schiex T."/>
            <person name="Thomas J."/>
            <person name="Vandecasteele C."/>
            <person name="Vares D."/>
            <person name="Vear F."/>
            <person name="Vautrin S."/>
            <person name="Crespi M."/>
            <person name="Mangin B."/>
            <person name="Burke J.M."/>
            <person name="Salse J."/>
            <person name="Munos S."/>
            <person name="Vincourt P."/>
            <person name="Rieseberg L.H."/>
            <person name="Langlade N.B."/>
        </authorList>
    </citation>
    <scope>NUCLEOTIDE SEQUENCE</scope>
    <source>
        <tissue evidence="1">Leaves</tissue>
    </source>
</reference>
<sequence length="190" mass="22411">MVYPNYGGSDHVLENRVDDQDAHIARLEEKNLMVKEFENLREHVCSVWRRGGKEQDLEGLSKRLWRMVLRMKVGVGVLVGRLTEIARLLRRTRIMLLIKNLLMVSFLPKLKEQMQHCVDHPEEISKLSKWQKMSAVEERVRVTGEKVRVADEKVRVKEWDILTVDVDSYPEPKRSTLKKMQEVIMKKYQS</sequence>
<name>A0A9K3DZR4_HELAN</name>
<keyword evidence="2" id="KW-1185">Reference proteome</keyword>
<proteinExistence type="predicted"/>
<dbReference type="Gramene" id="mRNA:HanXRQr2_Chr15g0691771">
    <property type="protein sequence ID" value="mRNA:HanXRQr2_Chr15g0691771"/>
    <property type="gene ID" value="HanXRQr2_Chr15g0691771"/>
</dbReference>
<accession>A0A9K3DZR4</accession>
<dbReference type="AlphaFoldDB" id="A0A9K3DZR4"/>
<protein>
    <submittedName>
        <fullName evidence="1">Uncharacterized protein</fullName>
    </submittedName>
</protein>